<evidence type="ECO:0000313" key="3">
    <source>
        <dbReference type="EMBL" id="SHJ03517.1"/>
    </source>
</evidence>
<feature type="transmembrane region" description="Helical" evidence="1">
    <location>
        <begin position="40"/>
        <end position="58"/>
    </location>
</feature>
<keyword evidence="1" id="KW-0472">Membrane</keyword>
<dbReference type="InterPro" id="IPR012171">
    <property type="entry name" value="Fatty_acid_desaturase"/>
</dbReference>
<feature type="domain" description="Fatty acid desaturase" evidence="2">
    <location>
        <begin position="65"/>
        <end position="329"/>
    </location>
</feature>
<evidence type="ECO:0000256" key="1">
    <source>
        <dbReference type="SAM" id="Phobius"/>
    </source>
</evidence>
<dbReference type="STRING" id="415425.SAMN05444363_2451"/>
<dbReference type="PANTHER" id="PTHR19353:SF19">
    <property type="entry name" value="DELTA(5) FATTY ACID DESATURASE C-RELATED"/>
    <property type="match status" value="1"/>
</dbReference>
<dbReference type="InterPro" id="IPR005804">
    <property type="entry name" value="FA_desaturase_dom"/>
</dbReference>
<dbReference type="OrthoDB" id="104711at2"/>
<organism evidence="3 4">
    <name type="scientific">Flavobacterium terrae</name>
    <dbReference type="NCBI Taxonomy" id="415425"/>
    <lineage>
        <taxon>Bacteria</taxon>
        <taxon>Pseudomonadati</taxon>
        <taxon>Bacteroidota</taxon>
        <taxon>Flavobacteriia</taxon>
        <taxon>Flavobacteriales</taxon>
        <taxon>Flavobacteriaceae</taxon>
        <taxon>Flavobacterium</taxon>
    </lineage>
</organism>
<feature type="transmembrane region" description="Helical" evidence="1">
    <location>
        <begin position="195"/>
        <end position="218"/>
    </location>
</feature>
<evidence type="ECO:0000259" key="2">
    <source>
        <dbReference type="Pfam" id="PF00487"/>
    </source>
</evidence>
<protein>
    <submittedName>
        <fullName evidence="3">Linoleoyl-CoA desaturase</fullName>
    </submittedName>
</protein>
<reference evidence="4" key="1">
    <citation type="submission" date="2016-11" db="EMBL/GenBank/DDBJ databases">
        <authorList>
            <person name="Varghese N."/>
            <person name="Submissions S."/>
        </authorList>
    </citation>
    <scope>NUCLEOTIDE SEQUENCE [LARGE SCALE GENOMIC DNA]</scope>
    <source>
        <strain evidence="4">DSM 18829</strain>
    </source>
</reference>
<dbReference type="GO" id="GO:0016717">
    <property type="term" value="F:oxidoreductase activity, acting on paired donors, with oxidation of a pair of donors resulting in the reduction of molecular oxygen to two molecules of water"/>
    <property type="evidence" value="ECO:0007669"/>
    <property type="project" value="TreeGrafter"/>
</dbReference>
<dbReference type="EMBL" id="FQZI01000004">
    <property type="protein sequence ID" value="SHJ03517.1"/>
    <property type="molecule type" value="Genomic_DNA"/>
</dbReference>
<sequence>MSQTSFEDSFAQILRERINNYFKENNISVKANRSMKIKMVTGLLWWSLSYLFIYLFSFDKLSFFLLYVFHGWGHIFFSFNVGHDALHNAISKKSYINKLWAYSYDLLGVNTYMWRFMHHQGHHSCLNVTDEDMSLETAGFFRLSDKQKLKPYHRYQHYYAFIIYGLYLLYYVFYKDFKYFFMKENIHLKGVKHPVSEWIILFIGKAFYLLYMLILPLVLLPFGWSFIVFTFVFTLFMIGLVMSFTFQTTHIIDSTYFPNHNDEYENYVYHVFATTADYSVDNKLSNWFFGGLNIHIIHHLRSDICHIHYQKLTHILKEVAAQYGVTYRENKTVYSAFKSHMTALKLLGNGSLDREISTNLNYARFIKN</sequence>
<evidence type="ECO:0000313" key="4">
    <source>
        <dbReference type="Proteomes" id="UP000184488"/>
    </source>
</evidence>
<proteinExistence type="predicted"/>
<gene>
    <name evidence="3" type="ORF">SAMN05444363_2451</name>
</gene>
<dbReference type="GO" id="GO:0008610">
    <property type="term" value="P:lipid biosynthetic process"/>
    <property type="evidence" value="ECO:0007669"/>
    <property type="project" value="UniProtKB-ARBA"/>
</dbReference>
<feature type="transmembrane region" description="Helical" evidence="1">
    <location>
        <begin position="95"/>
        <end position="114"/>
    </location>
</feature>
<keyword evidence="1" id="KW-1133">Transmembrane helix</keyword>
<keyword evidence="4" id="KW-1185">Reference proteome</keyword>
<dbReference type="Proteomes" id="UP000184488">
    <property type="component" value="Unassembled WGS sequence"/>
</dbReference>
<feature type="transmembrane region" description="Helical" evidence="1">
    <location>
        <begin position="64"/>
        <end position="83"/>
    </location>
</feature>
<feature type="transmembrane region" description="Helical" evidence="1">
    <location>
        <begin position="224"/>
        <end position="246"/>
    </location>
</feature>
<dbReference type="AlphaFoldDB" id="A0A1M6G0T4"/>
<accession>A0A1M6G0T4</accession>
<dbReference type="GO" id="GO:0016020">
    <property type="term" value="C:membrane"/>
    <property type="evidence" value="ECO:0007669"/>
    <property type="project" value="TreeGrafter"/>
</dbReference>
<dbReference type="Pfam" id="PF00487">
    <property type="entry name" value="FA_desaturase"/>
    <property type="match status" value="1"/>
</dbReference>
<name>A0A1M6G0T4_9FLAO</name>
<feature type="transmembrane region" description="Helical" evidence="1">
    <location>
        <begin position="157"/>
        <end position="174"/>
    </location>
</feature>
<dbReference type="PANTHER" id="PTHR19353">
    <property type="entry name" value="FATTY ACID DESATURASE 2"/>
    <property type="match status" value="1"/>
</dbReference>
<dbReference type="RefSeq" id="WP_073311779.1">
    <property type="nucleotide sequence ID" value="NZ_FQZI01000004.1"/>
</dbReference>
<keyword evidence="1" id="KW-0812">Transmembrane</keyword>